<protein>
    <submittedName>
        <fullName evidence="2">Glycosyltransferase involved in cell wall bisynthesis</fullName>
    </submittedName>
</protein>
<dbReference type="InterPro" id="IPR029044">
    <property type="entry name" value="Nucleotide-diphossugar_trans"/>
</dbReference>
<dbReference type="RefSeq" id="WP_097132930.1">
    <property type="nucleotide sequence ID" value="NZ_OCMT01000003.1"/>
</dbReference>
<dbReference type="SUPFAM" id="SSF53448">
    <property type="entry name" value="Nucleotide-diphospho-sugar transferases"/>
    <property type="match status" value="1"/>
</dbReference>
<evidence type="ECO:0000313" key="3">
    <source>
        <dbReference type="Proteomes" id="UP000219281"/>
    </source>
</evidence>
<name>A0A286A9T4_9SPHI</name>
<dbReference type="PANTHER" id="PTHR22916:SF65">
    <property type="entry name" value="SLR1065 PROTEIN"/>
    <property type="match status" value="1"/>
</dbReference>
<proteinExistence type="predicted"/>
<accession>A0A286A9T4</accession>
<sequence length="281" mass="32174">MPLIPKISIVIPSYNQGKYLEETLVSVIDQRYPNLQLIVIDGGSVDNSVAIIKQYEKHIHYWVSEKDNGQSHAINKGFAIADGDLLTYLNSDDLLMPNVLEAIANVYCKDKNQIITGNWLEGSNKQTAMLREVIQPPTIENLILNIGLFGQPGTFWSKSEQPILINEQYHFCLDLELFYRLLSSGYKVELINKPVAFFRVHASAKTANLQQTKYEEIIRFLTQCLDKHLNIATKIKALIARNKRTAYRLELAETLKKQPINLIPKLWKAFIYDPRIFIKGI</sequence>
<evidence type="ECO:0000313" key="2">
    <source>
        <dbReference type="EMBL" id="SOD18664.1"/>
    </source>
</evidence>
<keyword evidence="2" id="KW-0808">Transferase</keyword>
<reference evidence="3" key="1">
    <citation type="submission" date="2017-09" db="EMBL/GenBank/DDBJ databases">
        <authorList>
            <person name="Varghese N."/>
            <person name="Submissions S."/>
        </authorList>
    </citation>
    <scope>NUCLEOTIDE SEQUENCE [LARGE SCALE GENOMIC DNA]</scope>
    <source>
        <strain evidence="3">CGMCC 1.12803</strain>
    </source>
</reference>
<dbReference type="EMBL" id="OCMT01000003">
    <property type="protein sequence ID" value="SOD18664.1"/>
    <property type="molecule type" value="Genomic_DNA"/>
</dbReference>
<organism evidence="2 3">
    <name type="scientific">Pedobacter xixiisoli</name>
    <dbReference type="NCBI Taxonomy" id="1476464"/>
    <lineage>
        <taxon>Bacteria</taxon>
        <taxon>Pseudomonadati</taxon>
        <taxon>Bacteroidota</taxon>
        <taxon>Sphingobacteriia</taxon>
        <taxon>Sphingobacteriales</taxon>
        <taxon>Sphingobacteriaceae</taxon>
        <taxon>Pedobacter</taxon>
    </lineage>
</organism>
<dbReference type="GO" id="GO:0016758">
    <property type="term" value="F:hexosyltransferase activity"/>
    <property type="evidence" value="ECO:0007669"/>
    <property type="project" value="UniProtKB-ARBA"/>
</dbReference>
<dbReference type="Pfam" id="PF00535">
    <property type="entry name" value="Glycos_transf_2"/>
    <property type="match status" value="1"/>
</dbReference>
<gene>
    <name evidence="2" type="ORF">SAMN06297358_3122</name>
</gene>
<feature type="domain" description="Glycosyltransferase 2-like" evidence="1">
    <location>
        <begin position="8"/>
        <end position="155"/>
    </location>
</feature>
<dbReference type="InterPro" id="IPR001173">
    <property type="entry name" value="Glyco_trans_2-like"/>
</dbReference>
<evidence type="ECO:0000259" key="1">
    <source>
        <dbReference type="Pfam" id="PF00535"/>
    </source>
</evidence>
<keyword evidence="3" id="KW-1185">Reference proteome</keyword>
<dbReference type="CDD" id="cd06433">
    <property type="entry name" value="GT_2_WfgS_like"/>
    <property type="match status" value="1"/>
</dbReference>
<dbReference type="PANTHER" id="PTHR22916">
    <property type="entry name" value="GLYCOSYLTRANSFERASE"/>
    <property type="match status" value="1"/>
</dbReference>
<dbReference type="OrthoDB" id="9788101at2"/>
<dbReference type="Proteomes" id="UP000219281">
    <property type="component" value="Unassembled WGS sequence"/>
</dbReference>
<dbReference type="Gene3D" id="3.90.550.10">
    <property type="entry name" value="Spore Coat Polysaccharide Biosynthesis Protein SpsA, Chain A"/>
    <property type="match status" value="1"/>
</dbReference>
<dbReference type="AlphaFoldDB" id="A0A286A9T4"/>